<dbReference type="InterPro" id="IPR011009">
    <property type="entry name" value="Kinase-like_dom_sf"/>
</dbReference>
<name>A0A8S2AC25_ARAAE</name>
<evidence type="ECO:0000256" key="9">
    <source>
        <dbReference type="SAM" id="Phobius"/>
    </source>
</evidence>
<evidence type="ECO:0000256" key="5">
    <source>
        <dbReference type="ARBA" id="ARBA00022989"/>
    </source>
</evidence>
<feature type="transmembrane region" description="Helical" evidence="9">
    <location>
        <begin position="145"/>
        <end position="168"/>
    </location>
</feature>
<dbReference type="Pfam" id="PF25441">
    <property type="entry name" value="Hexapep_UGP3_C"/>
    <property type="match status" value="1"/>
</dbReference>
<feature type="domain" description="Protein kinase" evidence="10">
    <location>
        <begin position="208"/>
        <end position="474"/>
    </location>
</feature>
<evidence type="ECO:0000256" key="8">
    <source>
        <dbReference type="SAM" id="MobiDB-lite"/>
    </source>
</evidence>
<dbReference type="InterPro" id="IPR001245">
    <property type="entry name" value="Ser-Thr/Tyr_kinase_cat_dom"/>
</dbReference>
<keyword evidence="3" id="KW-0548">Nucleotidyltransferase</keyword>
<accession>A0A8S2AC25</accession>
<dbReference type="PROSITE" id="PS50011">
    <property type="entry name" value="PROTEIN_KINASE_DOM"/>
    <property type="match status" value="1"/>
</dbReference>
<evidence type="ECO:0000256" key="7">
    <source>
        <dbReference type="ARBA" id="ARBA00046288"/>
    </source>
</evidence>
<dbReference type="GO" id="GO:0005524">
    <property type="term" value="F:ATP binding"/>
    <property type="evidence" value="ECO:0007669"/>
    <property type="project" value="InterPro"/>
</dbReference>
<dbReference type="EMBL" id="LR999455">
    <property type="protein sequence ID" value="CAE6076394.1"/>
    <property type="molecule type" value="Genomic_DNA"/>
</dbReference>
<dbReference type="PROSITE" id="PS51257">
    <property type="entry name" value="PROKAR_LIPOPROTEIN"/>
    <property type="match status" value="1"/>
</dbReference>
<dbReference type="PANTHER" id="PTHR46084">
    <property type="entry name" value="PROTEIN MALE DISCOVERER 2"/>
    <property type="match status" value="1"/>
</dbReference>
<keyword evidence="2 9" id="KW-0812">Transmembrane</keyword>
<evidence type="ECO:0000256" key="4">
    <source>
        <dbReference type="ARBA" id="ARBA00022729"/>
    </source>
</evidence>
<dbReference type="SUPFAM" id="SSF56112">
    <property type="entry name" value="Protein kinase-like (PK-like)"/>
    <property type="match status" value="1"/>
</dbReference>
<dbReference type="Gene3D" id="1.10.510.10">
    <property type="entry name" value="Transferase(Phosphotransferase) domain 1"/>
    <property type="match status" value="1"/>
</dbReference>
<comment type="subcellular location">
    <subcellularLocation>
        <location evidence="7">Endomembrane system</location>
        <topology evidence="7">Single-pass type I membrane protein</topology>
    </subcellularLocation>
</comment>
<dbReference type="InterPro" id="IPR057388">
    <property type="entry name" value="Hexapep_UGP3_C"/>
</dbReference>
<dbReference type="PANTHER" id="PTHR46084:SF4">
    <property type="entry name" value="PROTEIN KINASE DOMAIN-CONTAINING PROTEIN"/>
    <property type="match status" value="1"/>
</dbReference>
<dbReference type="Pfam" id="PF07714">
    <property type="entry name" value="PK_Tyr_Ser-Thr"/>
    <property type="match status" value="1"/>
</dbReference>
<organism evidence="11 12">
    <name type="scientific">Arabidopsis arenosa</name>
    <name type="common">Sand rock-cress</name>
    <name type="synonym">Cardaminopsis arenosa</name>
    <dbReference type="NCBI Taxonomy" id="38785"/>
    <lineage>
        <taxon>Eukaryota</taxon>
        <taxon>Viridiplantae</taxon>
        <taxon>Streptophyta</taxon>
        <taxon>Embryophyta</taxon>
        <taxon>Tracheophyta</taxon>
        <taxon>Spermatophyta</taxon>
        <taxon>Magnoliopsida</taxon>
        <taxon>eudicotyledons</taxon>
        <taxon>Gunneridae</taxon>
        <taxon>Pentapetalae</taxon>
        <taxon>rosids</taxon>
        <taxon>malvids</taxon>
        <taxon>Brassicales</taxon>
        <taxon>Brassicaceae</taxon>
        <taxon>Camelineae</taxon>
        <taxon>Arabidopsis</taxon>
    </lineage>
</organism>
<keyword evidence="5 9" id="KW-1133">Transmembrane helix</keyword>
<dbReference type="Gene3D" id="3.90.550.10">
    <property type="entry name" value="Spore Coat Polysaccharide Biosynthesis Protein SpsA, Chain A"/>
    <property type="match status" value="1"/>
</dbReference>
<dbReference type="Pfam" id="PF01704">
    <property type="entry name" value="UDPGP"/>
    <property type="match status" value="1"/>
</dbReference>
<dbReference type="FunFam" id="3.30.200.20:FF:000489">
    <property type="entry name" value="Inactive receptor-like serine/threonine-protein kinase"/>
    <property type="match status" value="1"/>
</dbReference>
<evidence type="ECO:0000256" key="3">
    <source>
        <dbReference type="ARBA" id="ARBA00022695"/>
    </source>
</evidence>
<keyword evidence="4" id="KW-0732">Signal</keyword>
<dbReference type="GO" id="GO:0004672">
    <property type="term" value="F:protein kinase activity"/>
    <property type="evidence" value="ECO:0007669"/>
    <property type="project" value="InterPro"/>
</dbReference>
<proteinExistence type="predicted"/>
<evidence type="ECO:0000256" key="6">
    <source>
        <dbReference type="ARBA" id="ARBA00023136"/>
    </source>
</evidence>
<reference evidence="11" key="1">
    <citation type="submission" date="2021-01" db="EMBL/GenBank/DDBJ databases">
        <authorList>
            <person name="Bezrukov I."/>
        </authorList>
    </citation>
    <scope>NUCLEOTIDE SEQUENCE</scope>
</reference>
<evidence type="ECO:0000256" key="2">
    <source>
        <dbReference type="ARBA" id="ARBA00022692"/>
    </source>
</evidence>
<evidence type="ECO:0000313" key="12">
    <source>
        <dbReference type="Proteomes" id="UP000682877"/>
    </source>
</evidence>
<dbReference type="Proteomes" id="UP000682877">
    <property type="component" value="Chromosome 5"/>
</dbReference>
<evidence type="ECO:0000259" key="10">
    <source>
        <dbReference type="PROSITE" id="PS50011"/>
    </source>
</evidence>
<dbReference type="InterPro" id="IPR029044">
    <property type="entry name" value="Nucleotide-diphossugar_trans"/>
</dbReference>
<keyword evidence="6 9" id="KW-0472">Membrane</keyword>
<keyword evidence="12" id="KW-1185">Reference proteome</keyword>
<keyword evidence="1" id="KW-0808">Transferase</keyword>
<sequence length="1272" mass="142201">MSNNWKSFRLRLQTRTLVFLLVILSFGSCYSFKSHGVGVLEFVSKDLRSDTDAEDLRAVGFHRKLLGRFRNPYTHLTTFRDRPVARATPPSSSVSPRPNAKKTLTLPSPQKSPPARHVSAPPPFMHPVNFPSLRRSSKTSSNSTIPILAGCVGGAVFILLLATGVFFFKSKAGKSVNPWRTGLSGQLQKVFITGVPKLKRSEIEAACEDFSNVIGSCPIGTLFKGTLSSGVEIAVASVATASAKEWTNNIEMQFRKKIEMLSKINHKNFVNLLGYCEEDEPFTRILVFEYASNGTVFEHLHYKESEHLDWVMRLRIAMGIAYCLDHMHGLKPPLVHSNLLSSSVQLTEDYAVKIADFNFGYLKGPSETESSTNALIDTNISETTQEDIVHSFGLLLFELMTGKLPESVKKGDSIDTGLADFLRGKTLREMVDPTLECFDDKIENIGEVIKSCIRADPKQRPIMKEVTGRLREITGLSPDDAIPKLSPLWWAELEQSEQQCDNHQVRHVSTVPVEYSTPTPPESDDFLSEIDRLNSLRAKLDVSKDLRRKDAVIDADSRVRRFFSENRGGLSQVLGSLGLNSKEMFLVKCVIAAGQEHALCMNYEEAFEQEAEEYTVRSSVKNVLYALVEMIERFDVNSSGYKGRREIGTVLDAEEISHFRKFLTFLEEVEQFYDCIGGIIGYQIMVLELLHQSSKRRNTNRSHLVEESLGCQYLEMHTPSVLDLTQKADYASQAAIWGIEGLPDLGEIYPLGGAADRLGLIDSETGECLPAAMLAHCGRTLLEGLIRDLQAREFLYFKLYGKQCVTPVAIMTSAAKNNHEHVSSLCERLKWFGRGQSNFRLFEQPLVPAVSAEDGQWIVSKPFVPVSKPGGHGVIWKLAYDKGVFNWFYDHGRKGATVRQVSNVVAATDVTLLALAGIGLRYNKKLGFASCKRNAGATEGINVLMEKKNFDGKWEYGLSCIEYTEFDKFGISNRSPSSNGLQADFPANTNILYKRIEYIDQYGDYHSVMGGRLECTMQNIADNFFNKFPSRCQGSLEDKLDTYIVYNERRRVTSSAKKKKPHASAALHQTPDGALLDILRNAYDLLTECDIKLPMIETNDKYVDSPPPYLILLHPALGPLWEVSRQKFKGGSISSCSELQLEIAEFSWNNVQIDGSLIITAENAMGSTTPNDNGEPILQYGLRCGKCKLHNVKVVNRGIDWNKFEASNVTIEGNHVFEVPDGHKLKITPGNAGLSINLEALKEEVKETGSWYWNYQLNGSHIHLQQVEVSQN</sequence>
<dbReference type="SUPFAM" id="SSF53448">
    <property type="entry name" value="Nucleotide-diphospho-sugar transferases"/>
    <property type="match status" value="1"/>
</dbReference>
<dbReference type="AlphaFoldDB" id="A0A8S2AC25"/>
<dbReference type="GO" id="GO:0012505">
    <property type="term" value="C:endomembrane system"/>
    <property type="evidence" value="ECO:0007669"/>
    <property type="project" value="UniProtKB-SubCell"/>
</dbReference>
<feature type="region of interest" description="Disordered" evidence="8">
    <location>
        <begin position="80"/>
        <end position="124"/>
    </location>
</feature>
<dbReference type="Gene3D" id="3.30.200.20">
    <property type="entry name" value="Phosphorylase Kinase, domain 1"/>
    <property type="match status" value="1"/>
</dbReference>
<dbReference type="InterPro" id="IPR002618">
    <property type="entry name" value="UDPGP_fam"/>
</dbReference>
<evidence type="ECO:0000313" key="11">
    <source>
        <dbReference type="EMBL" id="CAE6076394.1"/>
    </source>
</evidence>
<protein>
    <recommendedName>
        <fullName evidence="10">Protein kinase domain-containing protein</fullName>
    </recommendedName>
</protein>
<gene>
    <name evidence="11" type="ORF">AARE701A_LOCUS13523</name>
</gene>
<dbReference type="InterPro" id="IPR000719">
    <property type="entry name" value="Prot_kinase_dom"/>
</dbReference>
<evidence type="ECO:0000256" key="1">
    <source>
        <dbReference type="ARBA" id="ARBA00022679"/>
    </source>
</evidence>